<keyword evidence="4" id="KW-0812">Transmembrane</keyword>
<dbReference type="InterPro" id="IPR014265">
    <property type="entry name" value="XrtA/PrsK"/>
</dbReference>
<dbReference type="InterPro" id="IPR003594">
    <property type="entry name" value="HATPase_dom"/>
</dbReference>
<dbReference type="NCBIfam" id="TIGR02916">
    <property type="entry name" value="PEP_his_kin"/>
    <property type="match status" value="1"/>
</dbReference>
<evidence type="ECO:0000256" key="4">
    <source>
        <dbReference type="SAM" id="Phobius"/>
    </source>
</evidence>
<evidence type="ECO:0000256" key="1">
    <source>
        <dbReference type="ARBA" id="ARBA00000085"/>
    </source>
</evidence>
<dbReference type="Pfam" id="PF02518">
    <property type="entry name" value="HATPase_c"/>
    <property type="match status" value="1"/>
</dbReference>
<feature type="transmembrane region" description="Helical" evidence="4">
    <location>
        <begin position="42"/>
        <end position="60"/>
    </location>
</feature>
<protein>
    <recommendedName>
        <fullName evidence="2">histidine kinase</fullName>
        <ecNumber evidence="2">2.7.13.3</ecNumber>
    </recommendedName>
</protein>
<sequence>MQDSVSLVFTISSAGFVLAICCYAFLFLLLLTDKAANRTKNLLLAFAAVQVFWAVFYLLFSTQPFISADSVIVEALRHILLFLLLFSCLSSSEIRWWSFLAQGAVKLVIPIVFCLALVNVFVPVSNNIIFSINLLLCIGQLALLEALYRRAGPVVWQFKPLVLGLGLQILFDFILLAEAALFSRIDPQLWAARGFIAALVLPLLVVAIRRIRSWAISVYVSREIVVNSTIVLLAGIYLSVLAVAGFSIKLFDLSWTGLLQAILIAAGCLLFAVVALSGKVRRRFKVYIEKNFYANKFDYRTKWLSLTQYLKSLKLQQDVDYQAYLNAWLTATGYQRGALIRAFTPSQLHAVACLGRVSVTADELNLLQHYCQHHARPGWITDLSDQNDSFVQFKGDTLKIDGHLIIPVFDEQQLWGLCILNTPTAERLKLNWELRDYLMIITEQISSYLLLTLASKALSENAQFAAFSRMSAFVVHDLKNVKAQLDLMLNNSKKHMQNPEFIKDSFDTLEAMQQRLGNMLSQLTDKRTDSNSSSKFSVAQELEQVIKHKCAVRKPLPTLHVLNNCMLSLDKERFSSVLYHLIDNAQHATEETGKVEITVDVKTDVASTVLQINITDTGCGMSEQFIQQRLFKPFDTTKGNSGMGIGAYDALQFAQQHNGQLTVSSVEGEGSCFTLTLPVTDDTKE</sequence>
<dbReference type="EMBL" id="BAAAEO010000006">
    <property type="protein sequence ID" value="GAA0564360.1"/>
    <property type="molecule type" value="Genomic_DNA"/>
</dbReference>
<dbReference type="PROSITE" id="PS50109">
    <property type="entry name" value="HIS_KIN"/>
    <property type="match status" value="1"/>
</dbReference>
<dbReference type="Gene3D" id="3.30.565.10">
    <property type="entry name" value="Histidine kinase-like ATPase, C-terminal domain"/>
    <property type="match status" value="1"/>
</dbReference>
<feature type="transmembrane region" description="Helical" evidence="4">
    <location>
        <begin position="75"/>
        <end position="92"/>
    </location>
</feature>
<comment type="caution">
    <text evidence="6">The sequence shown here is derived from an EMBL/GenBank/DDBJ whole genome shotgun (WGS) entry which is preliminary data.</text>
</comment>
<dbReference type="SUPFAM" id="SSF55874">
    <property type="entry name" value="ATPase domain of HSP90 chaperone/DNA topoisomerase II/histidine kinase"/>
    <property type="match status" value="1"/>
</dbReference>
<evidence type="ECO:0000259" key="5">
    <source>
        <dbReference type="PROSITE" id="PS50109"/>
    </source>
</evidence>
<evidence type="ECO:0000256" key="3">
    <source>
        <dbReference type="ARBA" id="ARBA00022553"/>
    </source>
</evidence>
<reference evidence="6 7" key="1">
    <citation type="journal article" date="2019" name="Int. J. Syst. Evol. Microbiol.">
        <title>The Global Catalogue of Microorganisms (GCM) 10K type strain sequencing project: providing services to taxonomists for standard genome sequencing and annotation.</title>
        <authorList>
            <consortium name="The Broad Institute Genomics Platform"/>
            <consortium name="The Broad Institute Genome Sequencing Center for Infectious Disease"/>
            <person name="Wu L."/>
            <person name="Ma J."/>
        </authorList>
    </citation>
    <scope>NUCLEOTIDE SEQUENCE [LARGE SCALE GENOMIC DNA]</scope>
    <source>
        <strain evidence="6 7">JCM 14331</strain>
    </source>
</reference>
<keyword evidence="4" id="KW-0472">Membrane</keyword>
<dbReference type="PANTHER" id="PTHR43547">
    <property type="entry name" value="TWO-COMPONENT HISTIDINE KINASE"/>
    <property type="match status" value="1"/>
</dbReference>
<dbReference type="GO" id="GO:0016301">
    <property type="term" value="F:kinase activity"/>
    <property type="evidence" value="ECO:0007669"/>
    <property type="project" value="UniProtKB-KW"/>
</dbReference>
<evidence type="ECO:0000313" key="6">
    <source>
        <dbReference type="EMBL" id="GAA0564360.1"/>
    </source>
</evidence>
<dbReference type="EC" id="2.7.13.3" evidence="2"/>
<dbReference type="SMART" id="SM00387">
    <property type="entry name" value="HATPase_c"/>
    <property type="match status" value="1"/>
</dbReference>
<evidence type="ECO:0000313" key="7">
    <source>
        <dbReference type="Proteomes" id="UP001501169"/>
    </source>
</evidence>
<feature type="transmembrane region" description="Helical" evidence="4">
    <location>
        <begin position="257"/>
        <end position="276"/>
    </location>
</feature>
<evidence type="ECO:0000256" key="2">
    <source>
        <dbReference type="ARBA" id="ARBA00012438"/>
    </source>
</evidence>
<feature type="transmembrane region" description="Helical" evidence="4">
    <location>
        <begin position="6"/>
        <end position="30"/>
    </location>
</feature>
<keyword evidence="6" id="KW-0418">Kinase</keyword>
<feature type="transmembrane region" description="Helical" evidence="4">
    <location>
        <begin position="160"/>
        <end position="183"/>
    </location>
</feature>
<dbReference type="PRINTS" id="PR00344">
    <property type="entry name" value="BCTRLSENSOR"/>
</dbReference>
<proteinExistence type="predicted"/>
<gene>
    <name evidence="6" type="primary">prsK</name>
    <name evidence="6" type="ORF">GCM10009098_35640</name>
</gene>
<feature type="domain" description="Histidine kinase" evidence="5">
    <location>
        <begin position="473"/>
        <end position="681"/>
    </location>
</feature>
<keyword evidence="4" id="KW-1133">Transmembrane helix</keyword>
<dbReference type="Proteomes" id="UP001501169">
    <property type="component" value="Unassembled WGS sequence"/>
</dbReference>
<keyword evidence="3" id="KW-0597">Phosphoprotein</keyword>
<feature type="transmembrane region" description="Helical" evidence="4">
    <location>
        <begin position="229"/>
        <end position="251"/>
    </location>
</feature>
<feature type="transmembrane region" description="Helical" evidence="4">
    <location>
        <begin position="189"/>
        <end position="208"/>
    </location>
</feature>
<name>A0ABN1EDQ0_9GAMM</name>
<comment type="catalytic activity">
    <reaction evidence="1">
        <text>ATP + protein L-histidine = ADP + protein N-phospho-L-histidine.</text>
        <dbReference type="EC" id="2.7.13.3"/>
    </reaction>
</comment>
<dbReference type="InterPro" id="IPR036890">
    <property type="entry name" value="HATPase_C_sf"/>
</dbReference>
<organism evidence="6 7">
    <name type="scientific">Rheinheimera aquimaris</name>
    <dbReference type="NCBI Taxonomy" id="412437"/>
    <lineage>
        <taxon>Bacteria</taxon>
        <taxon>Pseudomonadati</taxon>
        <taxon>Pseudomonadota</taxon>
        <taxon>Gammaproteobacteria</taxon>
        <taxon>Chromatiales</taxon>
        <taxon>Chromatiaceae</taxon>
        <taxon>Rheinheimera</taxon>
    </lineage>
</organism>
<dbReference type="InterPro" id="IPR005467">
    <property type="entry name" value="His_kinase_dom"/>
</dbReference>
<keyword evidence="6" id="KW-0808">Transferase</keyword>
<dbReference type="PANTHER" id="PTHR43547:SF2">
    <property type="entry name" value="HYBRID SIGNAL TRANSDUCTION HISTIDINE KINASE C"/>
    <property type="match status" value="1"/>
</dbReference>
<keyword evidence="7" id="KW-1185">Reference proteome</keyword>
<feature type="transmembrane region" description="Helical" evidence="4">
    <location>
        <begin position="128"/>
        <end position="148"/>
    </location>
</feature>
<dbReference type="InterPro" id="IPR004358">
    <property type="entry name" value="Sig_transdc_His_kin-like_C"/>
</dbReference>
<accession>A0ABN1EDQ0</accession>
<feature type="transmembrane region" description="Helical" evidence="4">
    <location>
        <begin position="104"/>
        <end position="122"/>
    </location>
</feature>
<dbReference type="RefSeq" id="WP_226768014.1">
    <property type="nucleotide sequence ID" value="NZ_BAAAEO010000006.1"/>
</dbReference>